<evidence type="ECO:0008006" key="3">
    <source>
        <dbReference type="Google" id="ProtNLM"/>
    </source>
</evidence>
<evidence type="ECO:0000313" key="2">
    <source>
        <dbReference type="Proteomes" id="UP000254437"/>
    </source>
</evidence>
<accession>A0A378T5H2</accession>
<sequence>MIGCKMTDINLNCPEVFNAVGSHLIDRIRSYCQRYGNKKVVAWLFVHGMEEGNAFELAIFPKIENPKKFMQEVAEYKYNFGQFIDKNEPDDINFCGSNEIKGIYEWNRQWYDALDKNDEKAIEQLPNLIYKDWQLVPLINCEVDTIGFEAEEVENVFVQRIYTDILMTTAQTYQNEIQGFILEMHDSALPIQWISIN</sequence>
<dbReference type="EMBL" id="UGQU01000001">
    <property type="protein sequence ID" value="STZ56029.1"/>
    <property type="molecule type" value="Genomic_DNA"/>
</dbReference>
<name>A0A378T5H2_MORLA</name>
<evidence type="ECO:0000313" key="1">
    <source>
        <dbReference type="EMBL" id="STZ56029.1"/>
    </source>
</evidence>
<gene>
    <name evidence="1" type="ORF">NCTC10359_00630</name>
</gene>
<protein>
    <recommendedName>
        <fullName evidence="3">DUF4303 domain-containing protein</fullName>
    </recommendedName>
</protein>
<proteinExistence type="predicted"/>
<dbReference type="AlphaFoldDB" id="A0A378T5H2"/>
<organism evidence="1 2">
    <name type="scientific">Moraxella lacunata</name>
    <dbReference type="NCBI Taxonomy" id="477"/>
    <lineage>
        <taxon>Bacteria</taxon>
        <taxon>Pseudomonadati</taxon>
        <taxon>Pseudomonadota</taxon>
        <taxon>Gammaproteobacteria</taxon>
        <taxon>Moraxellales</taxon>
        <taxon>Moraxellaceae</taxon>
        <taxon>Moraxella</taxon>
    </lineage>
</organism>
<reference evidence="1 2" key="1">
    <citation type="submission" date="2018-06" db="EMBL/GenBank/DDBJ databases">
        <authorList>
            <consortium name="Pathogen Informatics"/>
            <person name="Doyle S."/>
        </authorList>
    </citation>
    <scope>NUCLEOTIDE SEQUENCE [LARGE SCALE GENOMIC DNA]</scope>
    <source>
        <strain evidence="1 2">NCTC10359</strain>
    </source>
</reference>
<dbReference type="Proteomes" id="UP000254437">
    <property type="component" value="Unassembled WGS sequence"/>
</dbReference>